<dbReference type="AlphaFoldDB" id="A0A437JT50"/>
<dbReference type="InterPro" id="IPR017441">
    <property type="entry name" value="Protein_kinase_ATP_BS"/>
</dbReference>
<dbReference type="InterPro" id="IPR000719">
    <property type="entry name" value="Prot_kinase_dom"/>
</dbReference>
<evidence type="ECO:0000256" key="7">
    <source>
        <dbReference type="SAM" id="MobiDB-lite"/>
    </source>
</evidence>
<dbReference type="SUPFAM" id="SSF56112">
    <property type="entry name" value="Protein kinase-like (PK-like)"/>
    <property type="match status" value="1"/>
</dbReference>
<dbReference type="InterPro" id="IPR008271">
    <property type="entry name" value="Ser/Thr_kinase_AS"/>
</dbReference>
<evidence type="ECO:0000256" key="2">
    <source>
        <dbReference type="ARBA" id="ARBA00022741"/>
    </source>
</evidence>
<evidence type="ECO:0000313" key="11">
    <source>
        <dbReference type="Proteomes" id="UP000288178"/>
    </source>
</evidence>
<keyword evidence="11" id="KW-1185">Reference proteome</keyword>
<dbReference type="PROSITE" id="PS00107">
    <property type="entry name" value="PROTEIN_KINASE_ATP"/>
    <property type="match status" value="1"/>
</dbReference>
<evidence type="ECO:0000256" key="5">
    <source>
        <dbReference type="PROSITE-ProRule" id="PRU10141"/>
    </source>
</evidence>
<proteinExistence type="predicted"/>
<dbReference type="InterPro" id="IPR011009">
    <property type="entry name" value="Kinase-like_dom_sf"/>
</dbReference>
<keyword evidence="8" id="KW-1133">Transmembrane helix</keyword>
<reference evidence="10 11" key="1">
    <citation type="submission" date="2019-01" db="EMBL/GenBank/DDBJ databases">
        <authorList>
            <person name="Chen W.-M."/>
        </authorList>
    </citation>
    <scope>NUCLEOTIDE SEQUENCE [LARGE SCALE GENOMIC DNA]</scope>
    <source>
        <strain evidence="10 11">ICH-3</strain>
    </source>
</reference>
<dbReference type="PANTHER" id="PTHR43289">
    <property type="entry name" value="MITOGEN-ACTIVATED PROTEIN KINASE KINASE KINASE 20-RELATED"/>
    <property type="match status" value="1"/>
</dbReference>
<gene>
    <name evidence="10" type="ORF">ENE75_17465</name>
</gene>
<dbReference type="CDD" id="cd14014">
    <property type="entry name" value="STKc_PknB_like"/>
    <property type="match status" value="1"/>
</dbReference>
<evidence type="ECO:0000256" key="8">
    <source>
        <dbReference type="SAM" id="Phobius"/>
    </source>
</evidence>
<dbReference type="EMBL" id="SACT01000006">
    <property type="protein sequence ID" value="RVT50100.1"/>
    <property type="molecule type" value="Genomic_DNA"/>
</dbReference>
<dbReference type="PANTHER" id="PTHR43289:SF34">
    <property type="entry name" value="SERINE_THREONINE-PROTEIN KINASE YBDM-RELATED"/>
    <property type="match status" value="1"/>
</dbReference>
<dbReference type="Gene3D" id="3.30.200.20">
    <property type="entry name" value="Phosphorylase Kinase, domain 1"/>
    <property type="match status" value="1"/>
</dbReference>
<keyword evidence="8" id="KW-0812">Transmembrane</keyword>
<evidence type="ECO:0000259" key="9">
    <source>
        <dbReference type="PROSITE" id="PS50011"/>
    </source>
</evidence>
<dbReference type="Proteomes" id="UP000288178">
    <property type="component" value="Unassembled WGS sequence"/>
</dbReference>
<feature type="binding site" evidence="5">
    <location>
        <position position="190"/>
    </location>
    <ligand>
        <name>ATP</name>
        <dbReference type="ChEBI" id="CHEBI:30616"/>
    </ligand>
</feature>
<keyword evidence="4 5" id="KW-0067">ATP-binding</keyword>
<comment type="caution">
    <text evidence="10">The sequence shown here is derived from an EMBL/GenBank/DDBJ whole genome shotgun (WGS) entry which is preliminary data.</text>
</comment>
<dbReference type="Pfam" id="PF00069">
    <property type="entry name" value="Pkinase"/>
    <property type="match status" value="1"/>
</dbReference>
<dbReference type="SUPFAM" id="SSF48452">
    <property type="entry name" value="TPR-like"/>
    <property type="match status" value="1"/>
</dbReference>
<feature type="region of interest" description="Disordered" evidence="7">
    <location>
        <begin position="15"/>
        <end position="52"/>
    </location>
</feature>
<feature type="transmembrane region" description="Helical" evidence="8">
    <location>
        <begin position="465"/>
        <end position="487"/>
    </location>
</feature>
<keyword evidence="10" id="KW-0723">Serine/threonine-protein kinase</keyword>
<keyword evidence="1" id="KW-0808">Transferase</keyword>
<organism evidence="10 11">
    <name type="scientific">Rubrivivax albus</name>
    <dbReference type="NCBI Taxonomy" id="2499835"/>
    <lineage>
        <taxon>Bacteria</taxon>
        <taxon>Pseudomonadati</taxon>
        <taxon>Pseudomonadota</taxon>
        <taxon>Betaproteobacteria</taxon>
        <taxon>Burkholderiales</taxon>
        <taxon>Sphaerotilaceae</taxon>
        <taxon>Rubrivivax</taxon>
    </lineage>
</organism>
<dbReference type="Gene3D" id="1.25.40.10">
    <property type="entry name" value="Tetratricopeptide repeat domain"/>
    <property type="match status" value="1"/>
</dbReference>
<feature type="coiled-coil region" evidence="6">
    <location>
        <begin position="876"/>
        <end position="903"/>
    </location>
</feature>
<dbReference type="PROSITE" id="PS00108">
    <property type="entry name" value="PROTEIN_KINASE_ST"/>
    <property type="match status" value="1"/>
</dbReference>
<evidence type="ECO:0000256" key="3">
    <source>
        <dbReference type="ARBA" id="ARBA00022777"/>
    </source>
</evidence>
<evidence type="ECO:0000256" key="6">
    <source>
        <dbReference type="SAM" id="Coils"/>
    </source>
</evidence>
<evidence type="ECO:0000256" key="4">
    <source>
        <dbReference type="ARBA" id="ARBA00022840"/>
    </source>
</evidence>
<keyword evidence="6" id="KW-0175">Coiled coil</keyword>
<dbReference type="GO" id="GO:0005524">
    <property type="term" value="F:ATP binding"/>
    <property type="evidence" value="ECO:0007669"/>
    <property type="project" value="UniProtKB-UniRule"/>
</dbReference>
<sequence>MAGCRRRRRCPRTCRWPRRGTEPARRGPPRRPPDPNSSGVDGERLRAVIDDTQPDPAWRQRLAEALREALSLSISARRELLARWRREDPALADALQSQLDAIGDLADEVDDTLGPATQAPFPPSRPAQGDTLFGTGPGQEAADDPGPPAAATGDRIGAWRLLHRLGAGGMGEVWLAERDDGLYAAQAAIKLLRGDVAGSGLVARFERERALLARLTHPGIARLLDAGVDQGWPFLVIEHVPGRTLSRHVRAAALPVAARVRLLLAVARAVAYAHAQLVLHRDLKPANVIVTPEAEPKLLDFGVATLLDDAGQADQALTRQVGRRVTVGYAAPEQVLGGPMGTAVDVHALGVMLYELLSGALPYARPGDDRVAIEHALLHTEPVRPTRVDPQVVPDDGPGVPPDVERARGDLEAVAAKAMRKRPAERYASVEALIDDLEAWLAHRPVSVRRDDWRHRGRLWLRRNAVFASAGALVVASLVGGLAVALWQAGRAQDAARQSDRVTRYLGELLAAGNPDRHGGRPPTVLQLLDRSRTEVEQRFGDDPGTHARLLEVLVDTYRDLNRYDIAIPLAERLIAVADGAWGPDDPRSLEARMRLARIYVSQGSPDKVLAIAEPLRARWAALHGAESFEQANLLYLLGIGQSRVGRLVDAEATLAEAQRLVDRLYRPDEFEHLFFANYVHGLRVAQERLGDAEAVLRSNEPRWATAGPTYARFVLVLRRNLLAVQAMRAHYDGVEARAQALMADMDALLGRGNDMTAGLRLMLASLLSDLGRDADAAEALRRNEAELAAAGVVHAAQRVPVAARRLSAQVLAGEPLPAPEFDALLDTLQGSDVVSGPARVQAAMALMRAALVAGDDARAARALGLARADPVLRTADALHSQVDQLEGQLQRARGQLDAALSLVQARVDHLARAPDPPPLARWTAQLDLAVVLHARGDAGAGAALAAADALRPSALPAGHSLNAMRRELSALPPEAARRAGLGRL</sequence>
<dbReference type="Gene3D" id="1.10.510.10">
    <property type="entry name" value="Transferase(Phosphotransferase) domain 1"/>
    <property type="match status" value="1"/>
</dbReference>
<evidence type="ECO:0000256" key="1">
    <source>
        <dbReference type="ARBA" id="ARBA00022679"/>
    </source>
</evidence>
<name>A0A437JT50_9BURK</name>
<dbReference type="SMART" id="SM00220">
    <property type="entry name" value="S_TKc"/>
    <property type="match status" value="1"/>
</dbReference>
<feature type="region of interest" description="Disordered" evidence="7">
    <location>
        <begin position="113"/>
        <end position="153"/>
    </location>
</feature>
<dbReference type="GO" id="GO:0004674">
    <property type="term" value="F:protein serine/threonine kinase activity"/>
    <property type="evidence" value="ECO:0007669"/>
    <property type="project" value="UniProtKB-KW"/>
</dbReference>
<keyword evidence="2 5" id="KW-0547">Nucleotide-binding</keyword>
<accession>A0A437JT50</accession>
<dbReference type="PROSITE" id="PS50011">
    <property type="entry name" value="PROTEIN_KINASE_DOM"/>
    <property type="match status" value="1"/>
</dbReference>
<keyword evidence="3 10" id="KW-0418">Kinase</keyword>
<evidence type="ECO:0000313" key="10">
    <source>
        <dbReference type="EMBL" id="RVT50100.1"/>
    </source>
</evidence>
<keyword evidence="8" id="KW-0472">Membrane</keyword>
<dbReference type="InterPro" id="IPR011990">
    <property type="entry name" value="TPR-like_helical_dom_sf"/>
</dbReference>
<protein>
    <submittedName>
        <fullName evidence="10">Serine/threonine protein kinase</fullName>
    </submittedName>
</protein>
<feature type="domain" description="Protein kinase" evidence="9">
    <location>
        <begin position="159"/>
        <end position="441"/>
    </location>
</feature>